<dbReference type="OrthoDB" id="9761705at2"/>
<accession>A0A2S0N4C0</accession>
<evidence type="ECO:0000259" key="1">
    <source>
        <dbReference type="Pfam" id="PF01590"/>
    </source>
</evidence>
<dbReference type="InterPro" id="IPR003018">
    <property type="entry name" value="GAF"/>
</dbReference>
<dbReference type="Pfam" id="PF01590">
    <property type="entry name" value="GAF"/>
    <property type="match status" value="1"/>
</dbReference>
<feature type="domain" description="DNA binding HTH" evidence="2">
    <location>
        <begin position="291"/>
        <end position="329"/>
    </location>
</feature>
<name>A0A2S0N4C0_9BURK</name>
<keyword evidence="4" id="KW-1185">Reference proteome</keyword>
<dbReference type="Gene3D" id="1.10.10.60">
    <property type="entry name" value="Homeodomain-like"/>
    <property type="match status" value="1"/>
</dbReference>
<dbReference type="InterPro" id="IPR009057">
    <property type="entry name" value="Homeodomain-like_sf"/>
</dbReference>
<dbReference type="PRINTS" id="PR01590">
    <property type="entry name" value="HTHFIS"/>
</dbReference>
<keyword evidence="3" id="KW-0808">Transferase</keyword>
<proteinExistence type="predicted"/>
<evidence type="ECO:0000259" key="2">
    <source>
        <dbReference type="Pfam" id="PF02954"/>
    </source>
</evidence>
<dbReference type="Pfam" id="PF02954">
    <property type="entry name" value="HTH_8"/>
    <property type="match status" value="1"/>
</dbReference>
<dbReference type="SUPFAM" id="SSF46689">
    <property type="entry name" value="Homeodomain-like"/>
    <property type="match status" value="1"/>
</dbReference>
<sequence>MEPWITRSWQRCLRAGRTPEQALTFDCVSAAALRRTHDEHAQLLRAAGPVLAHLVHAIGGMGYFALLTDRHGVVLDVQGPVDHRDPRAHAIGRVGIDLSERSVGTTAIGAALTELRPVWLHRGEHFFDANGSYSCAGAPLFDPLGHCVGMLDLTGVDVPERPELRHVVARSARALEDALLQQQPHALLLRLNWPGAQLGSESDGLMVLDADGCLLGCNGAARQLVPMPRSLSGQRLHSSDLLALDWPRLFDASAHGQCIELPLWSGLRLHAMATRRSACTLPVRPTATAPLRETEAEWIRSAVRDARGNVAQAARTLGISRATVYRKLGRKTKD</sequence>
<dbReference type="Gene3D" id="3.30.450.40">
    <property type="match status" value="1"/>
</dbReference>
<dbReference type="EMBL" id="CP027669">
    <property type="protein sequence ID" value="AVO43008.1"/>
    <property type="molecule type" value="Genomic_DNA"/>
</dbReference>
<evidence type="ECO:0000313" key="3">
    <source>
        <dbReference type="EMBL" id="AVO43008.1"/>
    </source>
</evidence>
<organism evidence="3 4">
    <name type="scientific">Simplicispira suum</name>
    <dbReference type="NCBI Taxonomy" id="2109915"/>
    <lineage>
        <taxon>Bacteria</taxon>
        <taxon>Pseudomonadati</taxon>
        <taxon>Pseudomonadota</taxon>
        <taxon>Betaproteobacteria</taxon>
        <taxon>Burkholderiales</taxon>
        <taxon>Comamonadaceae</taxon>
        <taxon>Simplicispira</taxon>
    </lineage>
</organism>
<reference evidence="3 4" key="1">
    <citation type="submission" date="2018-03" db="EMBL/GenBank/DDBJ databases">
        <title>Genome sequencing of Simplicispira sp.</title>
        <authorList>
            <person name="Kim S.-J."/>
            <person name="Heo J."/>
            <person name="Kwon S.-W."/>
        </authorList>
    </citation>
    <scope>NUCLEOTIDE SEQUENCE [LARGE SCALE GENOMIC DNA]</scope>
    <source>
        <strain evidence="3 4">SC1-8</strain>
    </source>
</reference>
<dbReference type="GO" id="GO:0043565">
    <property type="term" value="F:sequence-specific DNA binding"/>
    <property type="evidence" value="ECO:0007669"/>
    <property type="project" value="InterPro"/>
</dbReference>
<feature type="domain" description="GAF" evidence="1">
    <location>
        <begin position="54"/>
        <end position="159"/>
    </location>
</feature>
<dbReference type="KEGG" id="simp:C6571_02010"/>
<gene>
    <name evidence="3" type="ORF">C6571_02010</name>
</gene>
<dbReference type="SUPFAM" id="SSF55781">
    <property type="entry name" value="GAF domain-like"/>
    <property type="match status" value="1"/>
</dbReference>
<dbReference type="AlphaFoldDB" id="A0A2S0N4C0"/>
<keyword evidence="3" id="KW-0418">Kinase</keyword>
<dbReference type="GO" id="GO:0016301">
    <property type="term" value="F:kinase activity"/>
    <property type="evidence" value="ECO:0007669"/>
    <property type="project" value="UniProtKB-KW"/>
</dbReference>
<dbReference type="InterPro" id="IPR029016">
    <property type="entry name" value="GAF-like_dom_sf"/>
</dbReference>
<dbReference type="InterPro" id="IPR002197">
    <property type="entry name" value="HTH_Fis"/>
</dbReference>
<dbReference type="Proteomes" id="UP000239326">
    <property type="component" value="Chromosome"/>
</dbReference>
<protein>
    <submittedName>
        <fullName evidence="3">Histidine kinase</fullName>
    </submittedName>
</protein>
<evidence type="ECO:0000313" key="4">
    <source>
        <dbReference type="Proteomes" id="UP000239326"/>
    </source>
</evidence>